<dbReference type="GO" id="GO:0000794">
    <property type="term" value="C:condensed nuclear chromosome"/>
    <property type="evidence" value="ECO:0007669"/>
    <property type="project" value="TreeGrafter"/>
</dbReference>
<dbReference type="GO" id="GO:0006302">
    <property type="term" value="P:double-strand break repair"/>
    <property type="evidence" value="ECO:0007669"/>
    <property type="project" value="TreeGrafter"/>
</dbReference>
<feature type="region of interest" description="Disordered" evidence="2">
    <location>
        <begin position="1"/>
        <end position="81"/>
    </location>
</feature>
<name>A0A9P7BA18_RHOMI</name>
<evidence type="ECO:0000256" key="2">
    <source>
        <dbReference type="SAM" id="MobiDB-lite"/>
    </source>
</evidence>
<dbReference type="Proteomes" id="UP000777482">
    <property type="component" value="Unassembled WGS sequence"/>
</dbReference>
<reference evidence="3 4" key="1">
    <citation type="submission" date="2020-11" db="EMBL/GenBank/DDBJ databases">
        <title>Kefir isolates.</title>
        <authorList>
            <person name="Marcisauskas S."/>
            <person name="Kim Y."/>
            <person name="Blasche S."/>
        </authorList>
    </citation>
    <scope>NUCLEOTIDE SEQUENCE [LARGE SCALE GENOMIC DNA]</scope>
    <source>
        <strain evidence="3 4">KR</strain>
    </source>
</reference>
<dbReference type="AlphaFoldDB" id="A0A9P7BA18"/>
<feature type="compositionally biased region" description="Basic and acidic residues" evidence="2">
    <location>
        <begin position="373"/>
        <end position="383"/>
    </location>
</feature>
<feature type="compositionally biased region" description="Basic residues" evidence="2">
    <location>
        <begin position="60"/>
        <end position="69"/>
    </location>
</feature>
<feature type="compositionally biased region" description="Basic and acidic residues" evidence="2">
    <location>
        <begin position="70"/>
        <end position="81"/>
    </location>
</feature>
<feature type="compositionally biased region" description="Basic and acidic residues" evidence="2">
    <location>
        <begin position="271"/>
        <end position="287"/>
    </location>
</feature>
<feature type="compositionally biased region" description="Basic residues" evidence="2">
    <location>
        <begin position="99"/>
        <end position="109"/>
    </location>
</feature>
<evidence type="ECO:0000256" key="1">
    <source>
        <dbReference type="SAM" id="Coils"/>
    </source>
</evidence>
<dbReference type="GO" id="GO:0000722">
    <property type="term" value="P:telomere maintenance via recombination"/>
    <property type="evidence" value="ECO:0007669"/>
    <property type="project" value="TreeGrafter"/>
</dbReference>
<dbReference type="GO" id="GO:0070192">
    <property type="term" value="P:chromosome organization involved in meiotic cell cycle"/>
    <property type="evidence" value="ECO:0007669"/>
    <property type="project" value="TreeGrafter"/>
</dbReference>
<sequence>MDRSFETVAESVKARRDRRPPLKVAALASSPAPAAAQPAKVASKRHTVHKRVVSSSGPNRRGKTSTNRRKASDRSHESVGELLRRKALAAVLKASAAKYKQKKQQRQQRKGTAEPSDLDDGSELSGAKLTEQLRSAKDSLVQDGLTVSNKKRVRLASDTDVELSELEDDDEACDEAAADLLSKHPLARMQSTDSKSTPAGEGSRIRSASTRQAGSSARNHELASDEDEMGSDADAHMAEASDAESEPMPSKRGRQKRKEKAQPPATRTTKKRVEVAKPNKSDGLSRLRKDQLIARVKSLEVQVAAAAPQEASPELADVDEEVPLVEAKRELAELTEANRHWRATAIILRRRLAQHEDVSDIDCDEHEAFGSAAREDASADDAHSAAGPSSPEQQMFDAYVDARAVASSSGDLAVSHTDDGSGFAAPDFPRLELDTDDDRSNGKGKGRASPSEAASPLRASSSGPFHEVGSSSSPTKSYADHASSPFGRTGRAVTEPSSPLSSPARAPVQGSLLDHVGQKALQEEQLRSTALKEEFALATRAYQDQAMELAALKSDMVILRAKLVETEAARTAAIQSAESKSAGHQELSDRLTEYADALGDANQRVRALEADIEEREKRAKTRELALASAQADYDGVLAQERRAHAEAAEASERVKALEAALQQSKAVALAAHSSSEELETMRKQRDDAMTERDRARFEIARLKTSCAEYETAVDKSSRELGDLTADRNRLAAECERLAAEKEHETEALDLSMEQRRVVELERNRLRQALAEKEQEVERVARSHQIAAQLDQQTITEMSHTTSEQQARIEELEEALESLRGRAEEAEQERANAQVLREEVADWREKYELAEAGRAAQEGDHAAQACRLTEVETARHKLELSLLDSESEASRAAAQVDKMSADCRSLKEERARLAKRIRHALESLGGQANSDSNDDISLLLDSVFQQVQQEAERLQQVAVENASRLDLLNFATSFARDIVALLPGDDAGARKTSSLEGLLVAVLTGVRDLHAARVQALDESNAATEAIDAQRLVLIGMHRTLQDVVLSDEPSELVEEADPDRAVGAEDLTTLARTTTELVDKLVESFKTLNGRYGELEQALGKSAEEWEARQVELVERQRKIKSLEEDLEAARAARRALEEWIRRGPVLVADLQKSTPAAAAGGAQGTASAMEGNQRMNGDA</sequence>
<feature type="region of interest" description="Disordered" evidence="2">
    <location>
        <begin position="366"/>
        <end position="516"/>
    </location>
</feature>
<keyword evidence="1" id="KW-0175">Coiled coil</keyword>
<feature type="compositionally biased region" description="Low complexity" evidence="2">
    <location>
        <begin position="496"/>
        <end position="507"/>
    </location>
</feature>
<dbReference type="PANTHER" id="PTHR18867:SF12">
    <property type="entry name" value="DNA REPAIR PROTEIN RAD50"/>
    <property type="match status" value="1"/>
</dbReference>
<dbReference type="GO" id="GO:0043047">
    <property type="term" value="F:single-stranded telomeric DNA binding"/>
    <property type="evidence" value="ECO:0007669"/>
    <property type="project" value="TreeGrafter"/>
</dbReference>
<feature type="coiled-coil region" evidence="1">
    <location>
        <begin position="888"/>
        <end position="922"/>
    </location>
</feature>
<feature type="region of interest" description="Disordered" evidence="2">
    <location>
        <begin position="94"/>
        <end position="287"/>
    </location>
</feature>
<feature type="coiled-coil region" evidence="1">
    <location>
        <begin position="1113"/>
        <end position="1143"/>
    </location>
</feature>
<dbReference type="OrthoDB" id="10628982at2759"/>
<dbReference type="GO" id="GO:0051880">
    <property type="term" value="F:G-quadruplex DNA binding"/>
    <property type="evidence" value="ECO:0007669"/>
    <property type="project" value="TreeGrafter"/>
</dbReference>
<feature type="region of interest" description="Disordered" evidence="2">
    <location>
        <begin position="1155"/>
        <end position="1180"/>
    </location>
</feature>
<feature type="compositionally biased region" description="Polar residues" evidence="2">
    <location>
        <begin position="206"/>
        <end position="217"/>
    </location>
</feature>
<feature type="compositionally biased region" description="Low complexity" evidence="2">
    <location>
        <begin position="22"/>
        <end position="41"/>
    </location>
</feature>
<accession>A0A9P7BA18</accession>
<proteinExistence type="predicted"/>
<dbReference type="EMBL" id="PUHQ01000002">
    <property type="protein sequence ID" value="KAG0667196.1"/>
    <property type="molecule type" value="Genomic_DNA"/>
</dbReference>
<feature type="compositionally biased region" description="Polar residues" evidence="2">
    <location>
        <begin position="458"/>
        <end position="476"/>
    </location>
</feature>
<gene>
    <name evidence="3" type="ORF">C6P46_002608</name>
</gene>
<dbReference type="GO" id="GO:0030870">
    <property type="term" value="C:Mre11 complex"/>
    <property type="evidence" value="ECO:0007669"/>
    <property type="project" value="TreeGrafter"/>
</dbReference>
<feature type="compositionally biased region" description="Low complexity" evidence="2">
    <location>
        <begin position="1157"/>
        <end position="1169"/>
    </location>
</feature>
<feature type="compositionally biased region" description="Basic and acidic residues" evidence="2">
    <location>
        <begin position="429"/>
        <end position="441"/>
    </location>
</feature>
<dbReference type="GO" id="GO:0003691">
    <property type="term" value="F:double-stranded telomeric DNA binding"/>
    <property type="evidence" value="ECO:0007669"/>
    <property type="project" value="TreeGrafter"/>
</dbReference>
<feature type="compositionally biased region" description="Acidic residues" evidence="2">
    <location>
        <begin position="159"/>
        <end position="177"/>
    </location>
</feature>
<protein>
    <submittedName>
        <fullName evidence="3">Uncharacterized protein</fullName>
    </submittedName>
</protein>
<comment type="caution">
    <text evidence="3">The sequence shown here is derived from an EMBL/GenBank/DDBJ whole genome shotgun (WGS) entry which is preliminary data.</text>
</comment>
<organism evidence="3 4">
    <name type="scientific">Rhodotorula mucilaginosa</name>
    <name type="common">Yeast</name>
    <name type="synonym">Rhodotorula rubra</name>
    <dbReference type="NCBI Taxonomy" id="5537"/>
    <lineage>
        <taxon>Eukaryota</taxon>
        <taxon>Fungi</taxon>
        <taxon>Dikarya</taxon>
        <taxon>Basidiomycota</taxon>
        <taxon>Pucciniomycotina</taxon>
        <taxon>Microbotryomycetes</taxon>
        <taxon>Sporidiobolales</taxon>
        <taxon>Sporidiobolaceae</taxon>
        <taxon>Rhodotorula</taxon>
    </lineage>
</organism>
<evidence type="ECO:0000313" key="3">
    <source>
        <dbReference type="EMBL" id="KAG0667196.1"/>
    </source>
</evidence>
<dbReference type="PANTHER" id="PTHR18867">
    <property type="entry name" value="RAD50"/>
    <property type="match status" value="1"/>
</dbReference>
<evidence type="ECO:0000313" key="4">
    <source>
        <dbReference type="Proteomes" id="UP000777482"/>
    </source>
</evidence>
<keyword evidence="4" id="KW-1185">Reference proteome</keyword>
<feature type="compositionally biased region" description="Basic residues" evidence="2">
    <location>
        <begin position="42"/>
        <end position="52"/>
    </location>
</feature>
<feature type="coiled-coil region" evidence="1">
    <location>
        <begin position="549"/>
        <end position="852"/>
    </location>
</feature>
<dbReference type="GO" id="GO:0007004">
    <property type="term" value="P:telomere maintenance via telomerase"/>
    <property type="evidence" value="ECO:0007669"/>
    <property type="project" value="TreeGrafter"/>
</dbReference>